<feature type="compositionally biased region" description="Polar residues" evidence="1">
    <location>
        <begin position="462"/>
        <end position="472"/>
    </location>
</feature>
<dbReference type="Proteomes" id="UP001500218">
    <property type="component" value="Unassembled WGS sequence"/>
</dbReference>
<feature type="compositionally biased region" description="Polar residues" evidence="1">
    <location>
        <begin position="481"/>
        <end position="494"/>
    </location>
</feature>
<keyword evidence="2" id="KW-1133">Transmembrane helix</keyword>
<feature type="transmembrane region" description="Helical" evidence="2">
    <location>
        <begin position="12"/>
        <end position="34"/>
    </location>
</feature>
<gene>
    <name evidence="3" type="ORF">GCM10009682_19900</name>
</gene>
<organism evidence="3 4">
    <name type="scientific">Luedemannella flava</name>
    <dbReference type="NCBI Taxonomy" id="349316"/>
    <lineage>
        <taxon>Bacteria</taxon>
        <taxon>Bacillati</taxon>
        <taxon>Actinomycetota</taxon>
        <taxon>Actinomycetes</taxon>
        <taxon>Micromonosporales</taxon>
        <taxon>Micromonosporaceae</taxon>
        <taxon>Luedemannella</taxon>
    </lineage>
</organism>
<keyword evidence="4" id="KW-1185">Reference proteome</keyword>
<sequence length="560" mass="57705">MGSLFGGLSTKTVIVATASTLVAAGAAVAVGVFVSGPKVTVVARSAAVEVPAGGEQSAMAACLGHETAINGGFAVGGDAVATRSLFVGTGAWLASAYNPGTAPVTLTAYAVCVNAKVEVEGGLAWTKAYAYRDRRDKVGAVATDLVTKAPFNKADPGGLGVASCAGRAIGVEFRADRALSGRPVRPVPVQGAWIDPTRGWVRMNPGTNVFHELVTLSDLWERRTLVLEAKQQPTYNYAVSLRPVCVNLPDVTIVQATVDVAAGSSASVAVRCPKGRHAVGGGFDVPEPKGGQARFNEDGYLYASANAPSPGDPSGKKVTGWRATGVNQERAGAHYNNSVWHHLEEDEDGRSMTSLGFMGDPSSSALAAPARVYPVPDHEVLEVRAACAIIDLEPTEPVDTTPVLVRPDLGPVLDVPVTAPPATVPTSTPAMPSTSPKASPTASPSASPRQRPKPSASPTPPNVTINQPSNGDQVCYGPNEFSGTARSRPGNTAITNPQYLTWEIVTPGGGRFPLGSGTGGTFEISPNQVPPDNNTVVFTATDPASGLKTSVEVEVMVVGC</sequence>
<reference evidence="4" key="1">
    <citation type="journal article" date="2019" name="Int. J. Syst. Evol. Microbiol.">
        <title>The Global Catalogue of Microorganisms (GCM) 10K type strain sequencing project: providing services to taxonomists for standard genome sequencing and annotation.</title>
        <authorList>
            <consortium name="The Broad Institute Genomics Platform"/>
            <consortium name="The Broad Institute Genome Sequencing Center for Infectious Disease"/>
            <person name="Wu L."/>
            <person name="Ma J."/>
        </authorList>
    </citation>
    <scope>NUCLEOTIDE SEQUENCE [LARGE SCALE GENOMIC DNA]</scope>
    <source>
        <strain evidence="4">JCM 13250</strain>
    </source>
</reference>
<comment type="caution">
    <text evidence="3">The sequence shown here is derived from an EMBL/GenBank/DDBJ whole genome shotgun (WGS) entry which is preliminary data.</text>
</comment>
<dbReference type="RefSeq" id="WP_344128661.1">
    <property type="nucleotide sequence ID" value="NZ_BAAALT010000053.1"/>
</dbReference>
<keyword evidence="2" id="KW-0472">Membrane</keyword>
<keyword evidence="2" id="KW-0812">Transmembrane</keyword>
<evidence type="ECO:0000256" key="2">
    <source>
        <dbReference type="SAM" id="Phobius"/>
    </source>
</evidence>
<name>A0ABP4Y4H8_9ACTN</name>
<protein>
    <submittedName>
        <fullName evidence="3">Uncharacterized protein</fullName>
    </submittedName>
</protein>
<feature type="compositionally biased region" description="Low complexity" evidence="1">
    <location>
        <begin position="424"/>
        <end position="454"/>
    </location>
</feature>
<evidence type="ECO:0000313" key="4">
    <source>
        <dbReference type="Proteomes" id="UP001500218"/>
    </source>
</evidence>
<evidence type="ECO:0000256" key="1">
    <source>
        <dbReference type="SAM" id="MobiDB-lite"/>
    </source>
</evidence>
<evidence type="ECO:0000313" key="3">
    <source>
        <dbReference type="EMBL" id="GAA1798340.1"/>
    </source>
</evidence>
<accession>A0ABP4Y4H8</accession>
<proteinExistence type="predicted"/>
<dbReference type="EMBL" id="BAAALT010000053">
    <property type="protein sequence ID" value="GAA1798340.1"/>
    <property type="molecule type" value="Genomic_DNA"/>
</dbReference>
<feature type="region of interest" description="Disordered" evidence="1">
    <location>
        <begin position="410"/>
        <end position="494"/>
    </location>
</feature>